<dbReference type="SUPFAM" id="SSF51161">
    <property type="entry name" value="Trimeric LpxA-like enzymes"/>
    <property type="match status" value="1"/>
</dbReference>
<dbReference type="Pfam" id="PF14602">
    <property type="entry name" value="Hexapep_2"/>
    <property type="match status" value="1"/>
</dbReference>
<gene>
    <name evidence="3" type="ORF">G4952_15200</name>
</gene>
<comment type="similarity">
    <text evidence="1">Belongs to the transferase hexapeptide repeat family.</text>
</comment>
<accession>A0ABX2GS84</accession>
<proteinExistence type="inferred from homology"/>
<keyword evidence="3" id="KW-0012">Acyltransferase</keyword>
<comment type="caution">
    <text evidence="3">The sequence shown here is derived from an EMBL/GenBank/DDBJ whole genome shotgun (WGS) entry which is preliminary data.</text>
</comment>
<name>A0ABX2GS84_9FIRM</name>
<evidence type="ECO:0000313" key="3">
    <source>
        <dbReference type="EMBL" id="NSF75112.1"/>
    </source>
</evidence>
<dbReference type="PANTHER" id="PTHR23416:SF23">
    <property type="entry name" value="ACETYLTRANSFERASE C18B11.09C-RELATED"/>
    <property type="match status" value="1"/>
</dbReference>
<keyword evidence="4" id="KW-1185">Reference proteome</keyword>
<dbReference type="Proteomes" id="UP000822152">
    <property type="component" value="Unassembled WGS sequence"/>
</dbReference>
<dbReference type="GO" id="GO:0016746">
    <property type="term" value="F:acyltransferase activity"/>
    <property type="evidence" value="ECO:0007669"/>
    <property type="project" value="UniProtKB-KW"/>
</dbReference>
<evidence type="ECO:0000256" key="1">
    <source>
        <dbReference type="ARBA" id="ARBA00007274"/>
    </source>
</evidence>
<reference evidence="3 4" key="1">
    <citation type="journal article" date="2020" name="Cell Host Microbe">
        <title>Functional and Genomic Variation between Human-Derived Isolates of Lachnospiraceae Reveals Inter- and Intra-Species Diversity.</title>
        <authorList>
            <person name="Sorbara M.T."/>
            <person name="Littmann E.R."/>
            <person name="Fontana E."/>
            <person name="Moody T.U."/>
            <person name="Kohout C.E."/>
            <person name="Gjonbalaj M."/>
            <person name="Eaton V."/>
            <person name="Seok R."/>
            <person name="Leiner I.M."/>
            <person name="Pamer E.G."/>
        </authorList>
    </citation>
    <scope>NUCLEOTIDE SEQUENCE [LARGE SCALE GENOMIC DNA]</scope>
    <source>
        <strain evidence="3 4">MSK.20.11</strain>
    </source>
</reference>
<sequence length="141" mass="15732">MRGKRLYNQLRFMVINNPYKRADWLRKNDVFHFVGKDVSYQPRRLPLYGQLISIGNNVVIASNVSFITHDGFYAVCNRAYPDSPVNEKVGCIKIGNNCFIGANAILMYDTNIGDDVVVAAGAVVTKDIPSGEVWGGYQLRG</sequence>
<dbReference type="EMBL" id="JAAIPF010000046">
    <property type="protein sequence ID" value="NSF75112.1"/>
    <property type="molecule type" value="Genomic_DNA"/>
</dbReference>
<organism evidence="3 4">
    <name type="scientific">Blautia wexlerae</name>
    <dbReference type="NCBI Taxonomy" id="418240"/>
    <lineage>
        <taxon>Bacteria</taxon>
        <taxon>Bacillati</taxon>
        <taxon>Bacillota</taxon>
        <taxon>Clostridia</taxon>
        <taxon>Lachnospirales</taxon>
        <taxon>Lachnospiraceae</taxon>
        <taxon>Blautia</taxon>
    </lineage>
</organism>
<dbReference type="Gene3D" id="2.160.10.10">
    <property type="entry name" value="Hexapeptide repeat proteins"/>
    <property type="match status" value="1"/>
</dbReference>
<dbReference type="InterPro" id="IPR011004">
    <property type="entry name" value="Trimer_LpxA-like_sf"/>
</dbReference>
<dbReference type="InterPro" id="IPR001451">
    <property type="entry name" value="Hexapep"/>
</dbReference>
<dbReference type="InterPro" id="IPR051159">
    <property type="entry name" value="Hexapeptide_acetyltransf"/>
</dbReference>
<dbReference type="PANTHER" id="PTHR23416">
    <property type="entry name" value="SIALIC ACID SYNTHASE-RELATED"/>
    <property type="match status" value="1"/>
</dbReference>
<protein>
    <submittedName>
        <fullName evidence="3">Acyltransferase</fullName>
    </submittedName>
</protein>
<keyword evidence="2" id="KW-0808">Transferase</keyword>
<evidence type="ECO:0000256" key="2">
    <source>
        <dbReference type="ARBA" id="ARBA00022679"/>
    </source>
</evidence>
<dbReference type="RefSeq" id="WP_173744321.1">
    <property type="nucleotide sequence ID" value="NZ_JAAIPF010000046.1"/>
</dbReference>
<evidence type="ECO:0000313" key="4">
    <source>
        <dbReference type="Proteomes" id="UP000822152"/>
    </source>
</evidence>